<feature type="domain" description="PhnB-like" evidence="1">
    <location>
        <begin position="5"/>
        <end position="120"/>
    </location>
</feature>
<dbReference type="SUPFAM" id="SSF54593">
    <property type="entry name" value="Glyoxalase/Bleomycin resistance protein/Dihydroxybiphenyl dioxygenase"/>
    <property type="match status" value="1"/>
</dbReference>
<evidence type="ECO:0000313" key="3">
    <source>
        <dbReference type="Proteomes" id="UP001523392"/>
    </source>
</evidence>
<proteinExistence type="predicted"/>
<dbReference type="PANTHER" id="PTHR33990">
    <property type="entry name" value="PROTEIN YJDN-RELATED"/>
    <property type="match status" value="1"/>
</dbReference>
<sequence>MAKLQRITPSLWFDGNKAEEAVAFYLSVFPGAKPGQVMRASAAGPGPEGGVLALTFKIEGTEVIALNGRPEFGFTPAVSLMLLCRDQAEVDLVWDRLLAGGKPMQCGWLTDRFGVTWQVVPDGVRELLWEGDPAGRARAMQAMAGMVKLDLAAMRAAYAGGSTP</sequence>
<reference evidence="2 3" key="1">
    <citation type="submission" date="2021-12" db="EMBL/GenBank/DDBJ databases">
        <title>Siccirubricoccus leaddurans sp. nov., a high concentration Zn2+ tolerance bacterium.</title>
        <authorList>
            <person name="Cao Y."/>
        </authorList>
    </citation>
    <scope>NUCLEOTIDE SEQUENCE [LARGE SCALE GENOMIC DNA]</scope>
    <source>
        <strain evidence="2 3">KC 17139</strain>
    </source>
</reference>
<dbReference type="CDD" id="cd06588">
    <property type="entry name" value="PhnB_like"/>
    <property type="match status" value="1"/>
</dbReference>
<name>A0ABT1D1R5_9PROT</name>
<dbReference type="PIRSF" id="PIRSF021700">
    <property type="entry name" value="3_dmu_93_MTrfase"/>
    <property type="match status" value="1"/>
</dbReference>
<dbReference type="Pfam" id="PF06983">
    <property type="entry name" value="3-dmu-9_3-mt"/>
    <property type="match status" value="1"/>
</dbReference>
<comment type="caution">
    <text evidence="2">The sequence shown here is derived from an EMBL/GenBank/DDBJ whole genome shotgun (WGS) entry which is preliminary data.</text>
</comment>
<gene>
    <name evidence="2" type="ORF">JYK14_05140</name>
</gene>
<dbReference type="EMBL" id="JAFIRR010000028">
    <property type="protein sequence ID" value="MCO6415562.1"/>
    <property type="molecule type" value="Genomic_DNA"/>
</dbReference>
<evidence type="ECO:0000259" key="1">
    <source>
        <dbReference type="Pfam" id="PF06983"/>
    </source>
</evidence>
<dbReference type="InterPro" id="IPR009725">
    <property type="entry name" value="3_dmu_93_MTrfase"/>
</dbReference>
<dbReference type="Gene3D" id="3.10.180.10">
    <property type="entry name" value="2,3-Dihydroxybiphenyl 1,2-Dioxygenase, domain 1"/>
    <property type="match status" value="1"/>
</dbReference>
<dbReference type="InterPro" id="IPR029068">
    <property type="entry name" value="Glyas_Bleomycin-R_OHBP_Dase"/>
</dbReference>
<dbReference type="Proteomes" id="UP001523392">
    <property type="component" value="Unassembled WGS sequence"/>
</dbReference>
<protein>
    <submittedName>
        <fullName evidence="2">VOC family protein</fullName>
    </submittedName>
</protein>
<organism evidence="2 3">
    <name type="scientific">Siccirubricoccus soli</name>
    <dbReference type="NCBI Taxonomy" id="2899147"/>
    <lineage>
        <taxon>Bacteria</taxon>
        <taxon>Pseudomonadati</taxon>
        <taxon>Pseudomonadota</taxon>
        <taxon>Alphaproteobacteria</taxon>
        <taxon>Acetobacterales</taxon>
        <taxon>Roseomonadaceae</taxon>
        <taxon>Siccirubricoccus</taxon>
    </lineage>
</organism>
<dbReference type="RefSeq" id="WP_252952157.1">
    <property type="nucleotide sequence ID" value="NZ_JAFIRR010000028.1"/>
</dbReference>
<evidence type="ECO:0000313" key="2">
    <source>
        <dbReference type="EMBL" id="MCO6415562.1"/>
    </source>
</evidence>
<keyword evidence="3" id="KW-1185">Reference proteome</keyword>
<dbReference type="InterPro" id="IPR028973">
    <property type="entry name" value="PhnB-like"/>
</dbReference>
<accession>A0ABT1D1R5</accession>